<dbReference type="EMBL" id="PDJG01000001">
    <property type="protein sequence ID" value="PFG35158.1"/>
    <property type="molecule type" value="Genomic_DNA"/>
</dbReference>
<keyword evidence="3" id="KW-1185">Reference proteome</keyword>
<feature type="region of interest" description="Disordered" evidence="1">
    <location>
        <begin position="237"/>
        <end position="256"/>
    </location>
</feature>
<proteinExistence type="predicted"/>
<dbReference type="OrthoDB" id="3252838at2"/>
<reference evidence="2 3" key="1">
    <citation type="submission" date="2017-10" db="EMBL/GenBank/DDBJ databases">
        <title>Sequencing the genomes of 1000 actinobacteria strains.</title>
        <authorList>
            <person name="Klenk H.-P."/>
        </authorList>
    </citation>
    <scope>NUCLEOTIDE SEQUENCE [LARGE SCALE GENOMIC DNA]</scope>
    <source>
        <strain evidence="2 3">DSM 18966</strain>
    </source>
</reference>
<dbReference type="NCBIfam" id="TIGR03815">
    <property type="entry name" value="CpaE_hom_Actino"/>
    <property type="match status" value="1"/>
</dbReference>
<dbReference type="GO" id="GO:0005829">
    <property type="term" value="C:cytosol"/>
    <property type="evidence" value="ECO:0007669"/>
    <property type="project" value="TreeGrafter"/>
</dbReference>
<evidence type="ECO:0000313" key="3">
    <source>
        <dbReference type="Proteomes" id="UP000225548"/>
    </source>
</evidence>
<evidence type="ECO:0000256" key="1">
    <source>
        <dbReference type="SAM" id="MobiDB-lite"/>
    </source>
</evidence>
<dbReference type="PANTHER" id="PTHR43384:SF11">
    <property type="entry name" value="SEPTUM SITE DETERMINING PROTEIN"/>
    <property type="match status" value="1"/>
</dbReference>
<dbReference type="AlphaFoldDB" id="A0A2A9E879"/>
<dbReference type="PANTHER" id="PTHR43384">
    <property type="entry name" value="SEPTUM SITE-DETERMINING PROTEIN MIND HOMOLOG, CHLOROPLASTIC-RELATED"/>
    <property type="match status" value="1"/>
</dbReference>
<name>A0A2A9E879_9MICO</name>
<gene>
    <name evidence="2" type="ORF">ATL42_3096</name>
</gene>
<accession>A0A2A9E879</accession>
<dbReference type="GO" id="GO:0051782">
    <property type="term" value="P:negative regulation of cell division"/>
    <property type="evidence" value="ECO:0007669"/>
    <property type="project" value="TreeGrafter"/>
</dbReference>
<dbReference type="InterPro" id="IPR022521">
    <property type="entry name" value="Rv3660c"/>
</dbReference>
<dbReference type="RefSeq" id="WP_098456087.1">
    <property type="nucleotide sequence ID" value="NZ_PDJG01000001.1"/>
</dbReference>
<dbReference type="InterPro" id="IPR050625">
    <property type="entry name" value="ParA/MinD_ATPase"/>
</dbReference>
<dbReference type="Gene3D" id="3.40.50.300">
    <property type="entry name" value="P-loop containing nucleotide triphosphate hydrolases"/>
    <property type="match status" value="1"/>
</dbReference>
<dbReference type="InterPro" id="IPR027417">
    <property type="entry name" value="P-loop_NTPase"/>
</dbReference>
<organism evidence="2 3">
    <name type="scientific">Sanguibacter antarcticus</name>
    <dbReference type="NCBI Taxonomy" id="372484"/>
    <lineage>
        <taxon>Bacteria</taxon>
        <taxon>Bacillati</taxon>
        <taxon>Actinomycetota</taxon>
        <taxon>Actinomycetes</taxon>
        <taxon>Micrococcales</taxon>
        <taxon>Sanguibacteraceae</taxon>
        <taxon>Sanguibacter</taxon>
    </lineage>
</organism>
<protein>
    <submittedName>
        <fullName evidence="2">Secretion/DNA translocation related CpaE-like protein</fullName>
    </submittedName>
</protein>
<dbReference type="SUPFAM" id="SSF52540">
    <property type="entry name" value="P-loop containing nucleoside triphosphate hydrolases"/>
    <property type="match status" value="1"/>
</dbReference>
<evidence type="ECO:0000313" key="2">
    <source>
        <dbReference type="EMBL" id="PFG35158.1"/>
    </source>
</evidence>
<dbReference type="GO" id="GO:0016887">
    <property type="term" value="F:ATP hydrolysis activity"/>
    <property type="evidence" value="ECO:0007669"/>
    <property type="project" value="TreeGrafter"/>
</dbReference>
<comment type="caution">
    <text evidence="2">The sequence shown here is derived from an EMBL/GenBank/DDBJ whole genome shotgun (WGS) entry which is preliminary data.</text>
</comment>
<dbReference type="GO" id="GO:0009898">
    <property type="term" value="C:cytoplasmic side of plasma membrane"/>
    <property type="evidence" value="ECO:0007669"/>
    <property type="project" value="TreeGrafter"/>
</dbReference>
<sequence length="285" mass="28682">MLGHSGEDHDATVVGVIGARGGTGASVLAAAIARVAAAGGAQTALVDADLTGGGLDVLLGIEDEGGLRWPDLHAARGEVGGDELAALLPAWRGARVLSADRRRPEGLVGDAPADVVRALARAHEVVVVDLCRHDLARHGTAHLDPARRDGGSDDGAGQAVGLAVAARCTVIVVVATRDLGSVAGALALRGAVELVAPGAPVGMVVRGPAVGGLTAHDVAGAAGLDLWAEIRSDPALPGALERGEGPAARVRRGRRGDLGRSAGVILDHARAVRRASSDPTTRRRR</sequence>
<dbReference type="Proteomes" id="UP000225548">
    <property type="component" value="Unassembled WGS sequence"/>
</dbReference>
<dbReference type="GO" id="GO:0005524">
    <property type="term" value="F:ATP binding"/>
    <property type="evidence" value="ECO:0007669"/>
    <property type="project" value="TreeGrafter"/>
</dbReference>